<comment type="caution">
    <text evidence="1">The sequence shown here is derived from an EMBL/GenBank/DDBJ whole genome shotgun (WGS) entry which is preliminary data.</text>
</comment>
<gene>
    <name evidence="1" type="ORF">HOP12_06175</name>
</gene>
<evidence type="ECO:0000313" key="1">
    <source>
        <dbReference type="EMBL" id="NOT33742.1"/>
    </source>
</evidence>
<proteinExistence type="predicted"/>
<name>A0A849SEE2_UNCEI</name>
<evidence type="ECO:0000313" key="2">
    <source>
        <dbReference type="Proteomes" id="UP000580839"/>
    </source>
</evidence>
<sequence>MKRDGLVLLFLSVLAILGVALAVEVVVVTRAWLIHRTGNTAAEIAWLQAARPFVPWDASVPAQIGRLRREAVRNELANGRLVPALQAFRAARAASGMRAMASDRELMALGIEAFARAADHMEQQGRLANAADWNDSLFVHAVRAIEPHHRAAAVAAFMEGLDLRVRAGTPCAALARVTWAKQGLSGVIPGAPANLERDLTTQCSESRRARRR</sequence>
<dbReference type="EMBL" id="JABFRW010000070">
    <property type="protein sequence ID" value="NOT33742.1"/>
    <property type="molecule type" value="Genomic_DNA"/>
</dbReference>
<reference evidence="1 2" key="1">
    <citation type="submission" date="2020-04" db="EMBL/GenBank/DDBJ databases">
        <title>Metagenomic profiling of ammonia- and methane-oxidizing microorganisms in a Dutch drinking water treatment plant.</title>
        <authorList>
            <person name="Poghosyan L."/>
            <person name="Leucker S."/>
        </authorList>
    </citation>
    <scope>NUCLEOTIDE SEQUENCE [LARGE SCALE GENOMIC DNA]</scope>
    <source>
        <strain evidence="1">S-RSF-IL-03</strain>
    </source>
</reference>
<protein>
    <submittedName>
        <fullName evidence="1">Uncharacterized protein</fullName>
    </submittedName>
</protein>
<accession>A0A849SEE2</accession>
<dbReference type="Proteomes" id="UP000580839">
    <property type="component" value="Unassembled WGS sequence"/>
</dbReference>
<organism evidence="1 2">
    <name type="scientific">Eiseniibacteriota bacterium</name>
    <dbReference type="NCBI Taxonomy" id="2212470"/>
    <lineage>
        <taxon>Bacteria</taxon>
        <taxon>Candidatus Eiseniibacteriota</taxon>
    </lineage>
</organism>
<dbReference type="AlphaFoldDB" id="A0A849SEE2"/>